<dbReference type="SUPFAM" id="SSF46785">
    <property type="entry name" value="Winged helix' DNA-binding domain"/>
    <property type="match status" value="1"/>
</dbReference>
<feature type="domain" description="Transcription regulator PadR N-terminal" evidence="1">
    <location>
        <begin position="7"/>
        <end position="79"/>
    </location>
</feature>
<dbReference type="InterPro" id="IPR018309">
    <property type="entry name" value="Tscrpt_reg_PadR_C"/>
</dbReference>
<dbReference type="Pfam" id="PF10400">
    <property type="entry name" value="Vir_act_alpha_C"/>
    <property type="match status" value="1"/>
</dbReference>
<dbReference type="Gene3D" id="1.10.10.10">
    <property type="entry name" value="Winged helix-like DNA-binding domain superfamily/Winged helix DNA-binding domain"/>
    <property type="match status" value="1"/>
</dbReference>
<dbReference type="PANTHER" id="PTHR43252:SF4">
    <property type="entry name" value="TRANSCRIPTIONAL REGULATORY PROTEIN"/>
    <property type="match status" value="1"/>
</dbReference>
<organism evidence="3 4">
    <name type="scientific">Calidifontibacter indicus</name>
    <dbReference type="NCBI Taxonomy" id="419650"/>
    <lineage>
        <taxon>Bacteria</taxon>
        <taxon>Bacillati</taxon>
        <taxon>Actinomycetota</taxon>
        <taxon>Actinomycetes</taxon>
        <taxon>Micrococcales</taxon>
        <taxon>Dermacoccaceae</taxon>
        <taxon>Calidifontibacter</taxon>
    </lineage>
</organism>
<dbReference type="Proteomes" id="UP000256253">
    <property type="component" value="Unassembled WGS sequence"/>
</dbReference>
<keyword evidence="3" id="KW-0238">DNA-binding</keyword>
<dbReference type="OrthoDB" id="3186544at2"/>
<dbReference type="PANTHER" id="PTHR43252">
    <property type="entry name" value="TRANSCRIPTIONAL REGULATOR YQJI"/>
    <property type="match status" value="1"/>
</dbReference>
<sequence>MALEHAILVSLAERSATGYDLARRFDASIGRFWKASHQQIYKVLARMEADGWTSAEHIAQGARPDKKVYALTEAGRGELIAWLARATPPEQVRSEFAVKIRALHLLDRVTVLDAVRARRADHQARLDGYDLSMSKFFPDPSALAEEEIGPYLALRGGIRLERNGIDWCNEIIETLENR</sequence>
<protein>
    <submittedName>
        <fullName evidence="3">DNA-binding PadR family transcriptional regulator</fullName>
    </submittedName>
</protein>
<comment type="caution">
    <text evidence="3">The sequence shown here is derived from an EMBL/GenBank/DDBJ whole genome shotgun (WGS) entry which is preliminary data.</text>
</comment>
<dbReference type="GO" id="GO:0003677">
    <property type="term" value="F:DNA binding"/>
    <property type="evidence" value="ECO:0007669"/>
    <property type="project" value="UniProtKB-KW"/>
</dbReference>
<dbReference type="AlphaFoldDB" id="A0A3D9URF5"/>
<evidence type="ECO:0000313" key="4">
    <source>
        <dbReference type="Proteomes" id="UP000256253"/>
    </source>
</evidence>
<dbReference type="Gene3D" id="6.10.140.190">
    <property type="match status" value="1"/>
</dbReference>
<evidence type="ECO:0000313" key="3">
    <source>
        <dbReference type="EMBL" id="REF31897.1"/>
    </source>
</evidence>
<dbReference type="Pfam" id="PF03551">
    <property type="entry name" value="PadR"/>
    <property type="match status" value="1"/>
</dbReference>
<dbReference type="InterPro" id="IPR036388">
    <property type="entry name" value="WH-like_DNA-bd_sf"/>
</dbReference>
<evidence type="ECO:0000259" key="1">
    <source>
        <dbReference type="Pfam" id="PF03551"/>
    </source>
</evidence>
<dbReference type="InterPro" id="IPR005149">
    <property type="entry name" value="Tscrpt_reg_PadR_N"/>
</dbReference>
<dbReference type="RefSeq" id="WP_115923673.1">
    <property type="nucleotide sequence ID" value="NZ_QTUA01000001.1"/>
</dbReference>
<evidence type="ECO:0000259" key="2">
    <source>
        <dbReference type="Pfam" id="PF10400"/>
    </source>
</evidence>
<feature type="domain" description="Transcription regulator PadR C-terminal" evidence="2">
    <location>
        <begin position="92"/>
        <end position="176"/>
    </location>
</feature>
<proteinExistence type="predicted"/>
<keyword evidence="4" id="KW-1185">Reference proteome</keyword>
<reference evidence="3 4" key="1">
    <citation type="submission" date="2018-08" db="EMBL/GenBank/DDBJ databases">
        <title>Sequencing the genomes of 1000 actinobacteria strains.</title>
        <authorList>
            <person name="Klenk H.-P."/>
        </authorList>
    </citation>
    <scope>NUCLEOTIDE SEQUENCE [LARGE SCALE GENOMIC DNA]</scope>
    <source>
        <strain evidence="3 4">DSM 22967</strain>
    </source>
</reference>
<dbReference type="EMBL" id="QTUA01000001">
    <property type="protein sequence ID" value="REF31897.1"/>
    <property type="molecule type" value="Genomic_DNA"/>
</dbReference>
<name>A0A3D9URF5_9MICO</name>
<dbReference type="InterPro" id="IPR036390">
    <property type="entry name" value="WH_DNA-bd_sf"/>
</dbReference>
<gene>
    <name evidence="3" type="ORF">DFJ65_2982</name>
</gene>
<accession>A0A3D9URF5</accession>